<keyword evidence="1" id="KW-0677">Repeat</keyword>
<feature type="chain" id="PRO_5008518676" evidence="4">
    <location>
        <begin position="17"/>
        <end position="306"/>
    </location>
</feature>
<dbReference type="InterPro" id="IPR011990">
    <property type="entry name" value="TPR-like_helical_dom_sf"/>
</dbReference>
<feature type="signal peptide" evidence="4">
    <location>
        <begin position="1"/>
        <end position="16"/>
    </location>
</feature>
<name>A0A1B1AEY5_9PROT</name>
<dbReference type="PANTHER" id="PTHR44858">
    <property type="entry name" value="TETRATRICOPEPTIDE REPEAT PROTEIN 6"/>
    <property type="match status" value="1"/>
</dbReference>
<proteinExistence type="predicted"/>
<evidence type="ECO:0000256" key="4">
    <source>
        <dbReference type="SAM" id="SignalP"/>
    </source>
</evidence>
<evidence type="ECO:0000256" key="3">
    <source>
        <dbReference type="PROSITE-ProRule" id="PRU00339"/>
    </source>
</evidence>
<dbReference type="PROSITE" id="PS51257">
    <property type="entry name" value="PROKAR_LIPOPROTEIN"/>
    <property type="match status" value="1"/>
</dbReference>
<keyword evidence="6" id="KW-1185">Reference proteome</keyword>
<dbReference type="SMART" id="SM00028">
    <property type="entry name" value="TPR"/>
    <property type="match status" value="5"/>
</dbReference>
<evidence type="ECO:0000256" key="2">
    <source>
        <dbReference type="ARBA" id="ARBA00022803"/>
    </source>
</evidence>
<evidence type="ECO:0000313" key="6">
    <source>
        <dbReference type="Proteomes" id="UP000092498"/>
    </source>
</evidence>
<accession>A0A1B1AEY5</accession>
<keyword evidence="2 3" id="KW-0802">TPR repeat</keyword>
<sequence length="306" mass="32775">MRKVWLAGVFSALALAACDPPEVVDDSARCLSATEAEAKIEACTVAAQNAALTPEQRSIALSTRGDANDEAGDVTAALRDYASAIELDGANPAALLGRGRILLASGQLDAAEPALRRAIELDQSGRAHELLGQILLRRGEFSEAITLFNTALDHEPRSAPALAGRARAKQRLGDLDGAANDFDQAIRADGNLAEARAGRCWLDLNQERQYDRARQDADAAVTANPNYVEGQLCRGVLQLREGQWADAKTSFDAALAVESGNPIALFGRGVARRRSGDNQGTQDMNLARDFDSHIGEQFDDFGVRTY</sequence>
<gene>
    <name evidence="5" type="ORF">ATE48_03850</name>
</gene>
<evidence type="ECO:0000313" key="5">
    <source>
        <dbReference type="EMBL" id="ANP45112.1"/>
    </source>
</evidence>
<keyword evidence="4" id="KW-0732">Signal</keyword>
<dbReference type="PANTHER" id="PTHR44858:SF1">
    <property type="entry name" value="UDP-N-ACETYLGLUCOSAMINE--PEPTIDE N-ACETYLGLUCOSAMINYLTRANSFERASE SPINDLY-RELATED"/>
    <property type="match status" value="1"/>
</dbReference>
<dbReference type="KEGG" id="cbot:ATE48_03850"/>
<dbReference type="AlphaFoldDB" id="A0A1B1AEY5"/>
<dbReference type="InParanoid" id="A0A1B1AEY5"/>
<evidence type="ECO:0000256" key="1">
    <source>
        <dbReference type="ARBA" id="ARBA00022737"/>
    </source>
</evidence>
<dbReference type="PROSITE" id="PS50005">
    <property type="entry name" value="TPR"/>
    <property type="match status" value="1"/>
</dbReference>
<protein>
    <submittedName>
        <fullName evidence="5">Uncharacterized protein</fullName>
    </submittedName>
</protein>
<dbReference type="Proteomes" id="UP000092498">
    <property type="component" value="Chromosome"/>
</dbReference>
<dbReference type="RefSeq" id="WP_066767984.1">
    <property type="nucleotide sequence ID" value="NZ_CP013244.1"/>
</dbReference>
<dbReference type="InterPro" id="IPR050498">
    <property type="entry name" value="Ycf3"/>
</dbReference>
<dbReference type="EMBL" id="CP013244">
    <property type="protein sequence ID" value="ANP45112.1"/>
    <property type="molecule type" value="Genomic_DNA"/>
</dbReference>
<dbReference type="Gene3D" id="1.25.40.10">
    <property type="entry name" value="Tetratricopeptide repeat domain"/>
    <property type="match status" value="3"/>
</dbReference>
<dbReference type="OrthoDB" id="9814069at2"/>
<dbReference type="Pfam" id="PF13432">
    <property type="entry name" value="TPR_16"/>
    <property type="match status" value="2"/>
</dbReference>
<reference evidence="5 6" key="1">
    <citation type="submission" date="2015-11" db="EMBL/GenBank/DDBJ databases">
        <title>Whole-Genome Sequence of Candidatus Oderbacter manganicum from the National Park Lower Oder Valley, Germany.</title>
        <authorList>
            <person name="Braun B."/>
            <person name="Liere K."/>
            <person name="Szewzyk U."/>
        </authorList>
    </citation>
    <scope>NUCLEOTIDE SEQUENCE [LARGE SCALE GENOMIC DNA]</scope>
    <source>
        <strain evidence="5 6">OTSz_A_272</strain>
    </source>
</reference>
<feature type="repeat" description="TPR" evidence="3">
    <location>
        <begin position="125"/>
        <end position="158"/>
    </location>
</feature>
<dbReference type="STRING" id="1759059.ATE48_03850"/>
<dbReference type="SUPFAM" id="SSF48452">
    <property type="entry name" value="TPR-like"/>
    <property type="match status" value="2"/>
</dbReference>
<dbReference type="InterPro" id="IPR019734">
    <property type="entry name" value="TPR_rpt"/>
</dbReference>
<organism evidence="5 6">
    <name type="scientific">Candidatus Viadribacter manganicus</name>
    <dbReference type="NCBI Taxonomy" id="1759059"/>
    <lineage>
        <taxon>Bacteria</taxon>
        <taxon>Pseudomonadati</taxon>
        <taxon>Pseudomonadota</taxon>
        <taxon>Alphaproteobacteria</taxon>
        <taxon>Hyphomonadales</taxon>
        <taxon>Hyphomonadaceae</taxon>
        <taxon>Candidatus Viadribacter</taxon>
    </lineage>
</organism>